<dbReference type="GO" id="GO:0048476">
    <property type="term" value="C:Holliday junction resolvase complex"/>
    <property type="evidence" value="ECO:0007669"/>
    <property type="project" value="UniProtKB-UniRule"/>
</dbReference>
<keyword evidence="5 13" id="KW-0255">Endonuclease</keyword>
<evidence type="ECO:0000256" key="12">
    <source>
        <dbReference type="ARBA" id="ARBA00029354"/>
    </source>
</evidence>
<sequence length="167" mass="17685">MRILGIDPGLEHTGWGVIDSAGSRISFVSAGVINTNPKSPIAGRLVKIDAELDKILKLWKPDMAAVEETFVNKNAASSLKLGQARGIALLVPARAGLDVAEYSTNLIKKSVVGNGHADKTQIGMMVRMLLPNCGEQALDACDALAVAICHAHHAQSNQMIHSALKGR</sequence>
<reference evidence="15 16" key="1">
    <citation type="submission" date="2017-08" db="EMBL/GenBank/DDBJ databases">
        <title>Infants hospitalized years apart are colonized by the same room-sourced microbial strains.</title>
        <authorList>
            <person name="Brooks B."/>
            <person name="Olm M.R."/>
            <person name="Firek B.A."/>
            <person name="Baker R."/>
            <person name="Thomas B.C."/>
            <person name="Morowitz M.J."/>
            <person name="Banfield J.F."/>
        </authorList>
    </citation>
    <scope>NUCLEOTIDE SEQUENCE [LARGE SCALE GENOMIC DNA]</scope>
    <source>
        <strain evidence="15">S2_006_000_R2_64</strain>
    </source>
</reference>
<evidence type="ECO:0000256" key="8">
    <source>
        <dbReference type="ARBA" id="ARBA00022842"/>
    </source>
</evidence>
<dbReference type="CDD" id="cd16962">
    <property type="entry name" value="RuvC"/>
    <property type="match status" value="1"/>
</dbReference>
<comment type="function">
    <text evidence="13">The RuvA-RuvB-RuvC complex processes Holliday junction (HJ) DNA during genetic recombination and DNA repair. Endonuclease that resolves HJ intermediates. Cleaves cruciform DNA by making single-stranded nicks across the HJ at symmetrical positions within the homologous arms, yielding a 5'-phosphate and a 3'-hydroxyl group; requires a central core of homology in the junction. The consensus cleavage sequence is 5'-(A/T)TT(C/G)-3'. Cleavage occurs on the 3'-side of the TT dinucleotide at the point of strand exchange. HJ branch migration catalyzed by RuvA-RuvB allows RuvC to scan DNA until it finds its consensus sequence, where it cleaves and resolves the cruciform DNA.</text>
</comment>
<keyword evidence="9 13" id="KW-0238">DNA-binding</keyword>
<dbReference type="GO" id="GO:0003677">
    <property type="term" value="F:DNA binding"/>
    <property type="evidence" value="ECO:0007669"/>
    <property type="project" value="UniProtKB-KW"/>
</dbReference>
<dbReference type="InterPro" id="IPR002176">
    <property type="entry name" value="X-over_junc_endoDNase_RuvC"/>
</dbReference>
<evidence type="ECO:0000256" key="5">
    <source>
        <dbReference type="ARBA" id="ARBA00022759"/>
    </source>
</evidence>
<feature type="active site" evidence="13">
    <location>
        <position position="7"/>
    </location>
</feature>
<dbReference type="GO" id="GO:0006281">
    <property type="term" value="P:DNA repair"/>
    <property type="evidence" value="ECO:0007669"/>
    <property type="project" value="UniProtKB-UniRule"/>
</dbReference>
<keyword evidence="7 13" id="KW-0378">Hydrolase</keyword>
<dbReference type="GO" id="GO:0000287">
    <property type="term" value="F:magnesium ion binding"/>
    <property type="evidence" value="ECO:0007669"/>
    <property type="project" value="UniProtKB-UniRule"/>
</dbReference>
<name>A0A2W5FNZ9_9BACT</name>
<dbReference type="InterPro" id="IPR012337">
    <property type="entry name" value="RNaseH-like_sf"/>
</dbReference>
<dbReference type="EMBL" id="QFOT01000061">
    <property type="protein sequence ID" value="PZP55580.1"/>
    <property type="molecule type" value="Genomic_DNA"/>
</dbReference>
<dbReference type="HAMAP" id="MF_00034">
    <property type="entry name" value="RuvC"/>
    <property type="match status" value="1"/>
</dbReference>
<dbReference type="InterPro" id="IPR036397">
    <property type="entry name" value="RNaseH_sf"/>
</dbReference>
<evidence type="ECO:0000256" key="6">
    <source>
        <dbReference type="ARBA" id="ARBA00022763"/>
    </source>
</evidence>
<feature type="binding site" evidence="13">
    <location>
        <position position="67"/>
    </location>
    <ligand>
        <name>Mg(2+)</name>
        <dbReference type="ChEBI" id="CHEBI:18420"/>
        <label>2</label>
    </ligand>
</feature>
<evidence type="ECO:0000256" key="13">
    <source>
        <dbReference type="HAMAP-Rule" id="MF_00034"/>
    </source>
</evidence>
<evidence type="ECO:0000256" key="4">
    <source>
        <dbReference type="ARBA" id="ARBA00022723"/>
    </source>
</evidence>
<comment type="subunit">
    <text evidence="13">Homodimer which binds Holliday junction (HJ) DNA. The HJ becomes 2-fold symmetrical on binding to RuvC with unstacked arms; it has a different conformation from HJ DNA in complex with RuvA. In the full resolvosome a probable DNA-RuvA(4)-RuvB(12)-RuvC(2) complex forms which resolves the HJ.</text>
</comment>
<evidence type="ECO:0000256" key="1">
    <source>
        <dbReference type="ARBA" id="ARBA00009518"/>
    </source>
</evidence>
<keyword evidence="2 13" id="KW-0963">Cytoplasm</keyword>
<evidence type="ECO:0000256" key="9">
    <source>
        <dbReference type="ARBA" id="ARBA00023125"/>
    </source>
</evidence>
<evidence type="ECO:0000313" key="15">
    <source>
        <dbReference type="EMBL" id="PZP55580.1"/>
    </source>
</evidence>
<evidence type="ECO:0000313" key="16">
    <source>
        <dbReference type="Proteomes" id="UP000249739"/>
    </source>
</evidence>
<evidence type="ECO:0000256" key="3">
    <source>
        <dbReference type="ARBA" id="ARBA00022722"/>
    </source>
</evidence>
<feature type="active site" evidence="13">
    <location>
        <position position="67"/>
    </location>
</feature>
<evidence type="ECO:0000256" key="7">
    <source>
        <dbReference type="ARBA" id="ARBA00022801"/>
    </source>
</evidence>
<dbReference type="FunFam" id="3.30.420.10:FF:000002">
    <property type="entry name" value="Crossover junction endodeoxyribonuclease RuvC"/>
    <property type="match status" value="1"/>
</dbReference>
<comment type="cofactor">
    <cofactor evidence="13">
        <name>Mg(2+)</name>
        <dbReference type="ChEBI" id="CHEBI:18420"/>
    </cofactor>
    <text evidence="13">Binds 2 Mg(2+) ion per subunit.</text>
</comment>
<dbReference type="Pfam" id="PF02075">
    <property type="entry name" value="RuvC"/>
    <property type="match status" value="1"/>
</dbReference>
<dbReference type="NCBIfam" id="TIGR00228">
    <property type="entry name" value="ruvC"/>
    <property type="match status" value="1"/>
</dbReference>
<dbReference type="PANTHER" id="PTHR30194">
    <property type="entry name" value="CROSSOVER JUNCTION ENDODEOXYRIBONUCLEASE RUVC"/>
    <property type="match status" value="1"/>
</dbReference>
<dbReference type="Gene3D" id="3.30.420.10">
    <property type="entry name" value="Ribonuclease H-like superfamily/Ribonuclease H"/>
    <property type="match status" value="1"/>
</dbReference>
<feature type="binding site" evidence="13">
    <location>
        <position position="7"/>
    </location>
    <ligand>
        <name>Mg(2+)</name>
        <dbReference type="ChEBI" id="CHEBI:18420"/>
        <label>1</label>
    </ligand>
</feature>
<dbReference type="GO" id="GO:0005737">
    <property type="term" value="C:cytoplasm"/>
    <property type="evidence" value="ECO:0007669"/>
    <property type="project" value="UniProtKB-SubCell"/>
</dbReference>
<keyword evidence="3 13" id="KW-0540">Nuclease</keyword>
<dbReference type="GO" id="GO:0006310">
    <property type="term" value="P:DNA recombination"/>
    <property type="evidence" value="ECO:0007669"/>
    <property type="project" value="UniProtKB-UniRule"/>
</dbReference>
<proteinExistence type="inferred from homology"/>
<keyword evidence="11 13" id="KW-0234">DNA repair</keyword>
<protein>
    <recommendedName>
        <fullName evidence="13 14">Crossover junction endodeoxyribonuclease RuvC</fullName>
        <ecNumber evidence="13 14">3.1.21.10</ecNumber>
    </recommendedName>
    <alternativeName>
        <fullName evidence="13">Holliday junction nuclease RuvC</fullName>
    </alternativeName>
    <alternativeName>
        <fullName evidence="13">Holliday junction resolvase RuvC</fullName>
    </alternativeName>
</protein>
<comment type="similarity">
    <text evidence="1 13">Belongs to the RuvC family.</text>
</comment>
<feature type="active site" evidence="13">
    <location>
        <position position="139"/>
    </location>
</feature>
<dbReference type="PRINTS" id="PR00696">
    <property type="entry name" value="RSOLVASERUVC"/>
</dbReference>
<keyword evidence="6 13" id="KW-0227">DNA damage</keyword>
<evidence type="ECO:0000256" key="11">
    <source>
        <dbReference type="ARBA" id="ARBA00023204"/>
    </source>
</evidence>
<comment type="catalytic activity">
    <reaction evidence="12 13">
        <text>Endonucleolytic cleavage at a junction such as a reciprocal single-stranded crossover between two homologous DNA duplexes (Holliday junction).</text>
        <dbReference type="EC" id="3.1.21.10"/>
    </reaction>
</comment>
<keyword evidence="4 13" id="KW-0479">Metal-binding</keyword>
<dbReference type="Proteomes" id="UP000249739">
    <property type="component" value="Unassembled WGS sequence"/>
</dbReference>
<feature type="binding site" evidence="13">
    <location>
        <position position="139"/>
    </location>
    <ligand>
        <name>Mg(2+)</name>
        <dbReference type="ChEBI" id="CHEBI:18420"/>
        <label>1</label>
    </ligand>
</feature>
<gene>
    <name evidence="13" type="primary">ruvC</name>
    <name evidence="15" type="ORF">DI586_06380</name>
</gene>
<keyword evidence="10 13" id="KW-0233">DNA recombination</keyword>
<dbReference type="SUPFAM" id="SSF53098">
    <property type="entry name" value="Ribonuclease H-like"/>
    <property type="match status" value="1"/>
</dbReference>
<keyword evidence="8 13" id="KW-0460">Magnesium</keyword>
<comment type="caution">
    <text evidence="15">The sequence shown here is derived from an EMBL/GenBank/DDBJ whole genome shotgun (WGS) entry which is preliminary data.</text>
</comment>
<comment type="subcellular location">
    <subcellularLocation>
        <location evidence="13">Cytoplasm</location>
    </subcellularLocation>
</comment>
<evidence type="ECO:0000256" key="10">
    <source>
        <dbReference type="ARBA" id="ARBA00023172"/>
    </source>
</evidence>
<dbReference type="PANTHER" id="PTHR30194:SF3">
    <property type="entry name" value="CROSSOVER JUNCTION ENDODEOXYRIBONUCLEASE RUVC"/>
    <property type="match status" value="1"/>
</dbReference>
<evidence type="ECO:0000256" key="14">
    <source>
        <dbReference type="NCBIfam" id="TIGR00228"/>
    </source>
</evidence>
<dbReference type="GO" id="GO:0008821">
    <property type="term" value="F:crossover junction DNA endonuclease activity"/>
    <property type="evidence" value="ECO:0007669"/>
    <property type="project" value="UniProtKB-UniRule"/>
</dbReference>
<accession>A0A2W5FNZ9</accession>
<dbReference type="EC" id="3.1.21.10" evidence="13 14"/>
<evidence type="ECO:0000256" key="2">
    <source>
        <dbReference type="ARBA" id="ARBA00022490"/>
    </source>
</evidence>
<organism evidence="15 16">
    <name type="scientific">Micavibrio aeruginosavorus</name>
    <dbReference type="NCBI Taxonomy" id="349221"/>
    <lineage>
        <taxon>Bacteria</taxon>
        <taxon>Pseudomonadati</taxon>
        <taxon>Bdellovibrionota</taxon>
        <taxon>Bdellovibrionia</taxon>
        <taxon>Bdellovibrionales</taxon>
        <taxon>Pseudobdellovibrionaceae</taxon>
        <taxon>Micavibrio</taxon>
    </lineage>
</organism>
<dbReference type="AlphaFoldDB" id="A0A2W5FNZ9"/>